<protein>
    <recommendedName>
        <fullName evidence="1">F-box domain-containing protein</fullName>
    </recommendedName>
</protein>
<dbReference type="InterPro" id="IPR001810">
    <property type="entry name" value="F-box_dom"/>
</dbReference>
<organism evidence="2 3">
    <name type="scientific">Lentinus brumalis</name>
    <dbReference type="NCBI Taxonomy" id="2498619"/>
    <lineage>
        <taxon>Eukaryota</taxon>
        <taxon>Fungi</taxon>
        <taxon>Dikarya</taxon>
        <taxon>Basidiomycota</taxon>
        <taxon>Agaricomycotina</taxon>
        <taxon>Agaricomycetes</taxon>
        <taxon>Polyporales</taxon>
        <taxon>Polyporaceae</taxon>
        <taxon>Lentinus</taxon>
    </lineage>
</organism>
<dbReference type="SUPFAM" id="SSF81383">
    <property type="entry name" value="F-box domain"/>
    <property type="match status" value="1"/>
</dbReference>
<reference evidence="2 3" key="1">
    <citation type="journal article" date="2018" name="Biotechnol. Biofuels">
        <title>Integrative visual omics of the white-rot fungus Polyporus brumalis exposes the biotechnological potential of its oxidative enzymes for delignifying raw plant biomass.</title>
        <authorList>
            <person name="Miyauchi S."/>
            <person name="Rancon A."/>
            <person name="Drula E."/>
            <person name="Hage H."/>
            <person name="Chaduli D."/>
            <person name="Favel A."/>
            <person name="Grisel S."/>
            <person name="Henrissat B."/>
            <person name="Herpoel-Gimbert I."/>
            <person name="Ruiz-Duenas F.J."/>
            <person name="Chevret D."/>
            <person name="Hainaut M."/>
            <person name="Lin J."/>
            <person name="Wang M."/>
            <person name="Pangilinan J."/>
            <person name="Lipzen A."/>
            <person name="Lesage-Meessen L."/>
            <person name="Navarro D."/>
            <person name="Riley R."/>
            <person name="Grigoriev I.V."/>
            <person name="Zhou S."/>
            <person name="Raouche S."/>
            <person name="Rosso M.N."/>
        </authorList>
    </citation>
    <scope>NUCLEOTIDE SEQUENCE [LARGE SCALE GENOMIC DNA]</scope>
    <source>
        <strain evidence="2 3">BRFM 1820</strain>
    </source>
</reference>
<dbReference type="InterPro" id="IPR032675">
    <property type="entry name" value="LRR_dom_sf"/>
</dbReference>
<evidence type="ECO:0000313" key="3">
    <source>
        <dbReference type="Proteomes" id="UP000256964"/>
    </source>
</evidence>
<dbReference type="OrthoDB" id="2753427at2759"/>
<dbReference type="Proteomes" id="UP000256964">
    <property type="component" value="Unassembled WGS sequence"/>
</dbReference>
<evidence type="ECO:0000313" key="2">
    <source>
        <dbReference type="EMBL" id="RDX47044.1"/>
    </source>
</evidence>
<keyword evidence="3" id="KW-1185">Reference proteome</keyword>
<gene>
    <name evidence="2" type="ORF">OH76DRAFT_1485090</name>
</gene>
<evidence type="ECO:0000259" key="1">
    <source>
        <dbReference type="Pfam" id="PF12937"/>
    </source>
</evidence>
<dbReference type="AlphaFoldDB" id="A0A371D3D3"/>
<dbReference type="Gene3D" id="3.80.10.10">
    <property type="entry name" value="Ribonuclease Inhibitor"/>
    <property type="match status" value="1"/>
</dbReference>
<dbReference type="Gene3D" id="1.20.1280.50">
    <property type="match status" value="1"/>
</dbReference>
<dbReference type="Pfam" id="PF12937">
    <property type="entry name" value="F-box-like"/>
    <property type="match status" value="1"/>
</dbReference>
<dbReference type="InterPro" id="IPR036047">
    <property type="entry name" value="F-box-like_dom_sf"/>
</dbReference>
<proteinExistence type="predicted"/>
<dbReference type="SUPFAM" id="SSF52047">
    <property type="entry name" value="RNI-like"/>
    <property type="match status" value="1"/>
</dbReference>
<dbReference type="EMBL" id="KZ857422">
    <property type="protein sequence ID" value="RDX47044.1"/>
    <property type="molecule type" value="Genomic_DNA"/>
</dbReference>
<name>A0A371D3D3_9APHY</name>
<feature type="domain" description="F-box" evidence="1">
    <location>
        <begin position="31"/>
        <end position="114"/>
    </location>
</feature>
<accession>A0A371D3D3</accession>
<sequence length="582" mass="65051">MRSPAGPRIDVSQATPAVGLDSGQAPVWKGIDTLPNELLLKIFANVDGEAYVLSDEFIHAYAAQVNTHQDDDASELHDDVRDYGDTRLLLPAMATCKQWRDLIAGTPTLWCRIVVYNNLHWLETCLERSRTLTVQVKFRHSTMNLSRAWKAIQPQKDRIAKLHFRWFECAQSGDLALEEMGQLMSLLVEVFHDEATTHNEVCSSLLLTPFPRLEMLSLYGLTMQAPPSTLRKLVFRGCDGLSYRLTDFLKVLGACVSLAKLDVCECALDDIVFDIPQGHSIVALPRLRKLSIVGEVEGVSSLVSHLELGPDVDIWLATDPQEDIARAAVAALTVLPANIQSCTIHTLREATRLKVDLSWRSPTEALVITATRGLTSKGRITIAVQVSEEQWVTEEGVASAAAMTRYYRTALQSIPYMFSGAPLDTLVCDGPLKDIDDRTWWLLFASFPTLQTLVVDSASGGGVSHLFHALSSLQSSQESHPVCRHLEYLWLRTADPDDFEVVRQYVGRRAACDLPLRRLNLELDNMGPTARRVPDVTALRTQFEELVPDRNSRLVTWDVTNESDRRNWKDTEAEFPFGDSLV</sequence>